<evidence type="ECO:0000313" key="6">
    <source>
        <dbReference type="Proteomes" id="UP000695000"/>
    </source>
</evidence>
<feature type="compositionally biased region" description="Low complexity" evidence="4">
    <location>
        <begin position="55"/>
        <end position="69"/>
    </location>
</feature>
<keyword evidence="6" id="KW-1185">Reference proteome</keyword>
<evidence type="ECO:0000256" key="1">
    <source>
        <dbReference type="ARBA" id="ARBA00022574"/>
    </source>
</evidence>
<sequence length="462" mass="50995">MESGELAIAAVAFIGVCFFLLKYIVGVFNGADRKAGGRNEKQNIRSAASEEEKQTTTGQHHQQQQQQQQSVRKRVGGSSNHSTRKSQAVNLQHPWLVSTLKGHEGSVLDLSYSSNGKYLVSSSQDCTVMLWDVRDPNQKNRKSVKCNIRDYGVAHLVRFIPNGKGFVVCKANNECEAFKLEKSPDGGIVMNAQGITSKVLPYDKGFEEDESIVGLDIACTGKYVATCSTTSLVIWDMKGNELSRISTESARSKGGANRCCKISPCGKFISICCGRAIKMWEVMFNSSGEFEEIKAISGLPVGDYDDVAYDQNTSHMALVSQTKNTWEMFYTNVEFRKGTFLRLKVSGLYAGNDPPKVALSPDSHVVAVASGNRLSIFSTLDADLLHVIEDVESDPITAILFDSSGKYLLESIGRYVRVFHNVLGHRGNIIAAREKLKEQQTSATKERLQQLIADSENFLKQF</sequence>
<dbReference type="PROSITE" id="PS00678">
    <property type="entry name" value="WD_REPEATS_1"/>
    <property type="match status" value="1"/>
</dbReference>
<feature type="region of interest" description="Disordered" evidence="4">
    <location>
        <begin position="35"/>
        <end position="88"/>
    </location>
</feature>
<dbReference type="InterPro" id="IPR019775">
    <property type="entry name" value="WD40_repeat_CS"/>
</dbReference>
<dbReference type="SMART" id="SM00320">
    <property type="entry name" value="WD40"/>
    <property type="match status" value="3"/>
</dbReference>
<organism evidence="6 7">
    <name type="scientific">Nicrophorus vespilloides</name>
    <name type="common">Boreal carrion beetle</name>
    <dbReference type="NCBI Taxonomy" id="110193"/>
    <lineage>
        <taxon>Eukaryota</taxon>
        <taxon>Metazoa</taxon>
        <taxon>Ecdysozoa</taxon>
        <taxon>Arthropoda</taxon>
        <taxon>Hexapoda</taxon>
        <taxon>Insecta</taxon>
        <taxon>Pterygota</taxon>
        <taxon>Neoptera</taxon>
        <taxon>Endopterygota</taxon>
        <taxon>Coleoptera</taxon>
        <taxon>Polyphaga</taxon>
        <taxon>Staphyliniformia</taxon>
        <taxon>Silphidae</taxon>
        <taxon>Nicrophorinae</taxon>
        <taxon>Nicrophorus</taxon>
    </lineage>
</organism>
<dbReference type="Gene3D" id="2.130.10.10">
    <property type="entry name" value="YVTN repeat-like/Quinoprotein amine dehydrogenase"/>
    <property type="match status" value="2"/>
</dbReference>
<dbReference type="Pfam" id="PF00400">
    <property type="entry name" value="WD40"/>
    <property type="match status" value="1"/>
</dbReference>
<keyword evidence="2" id="KW-0677">Repeat</keyword>
<dbReference type="InterPro" id="IPR015943">
    <property type="entry name" value="WD40/YVTN_repeat-like_dom_sf"/>
</dbReference>
<feature type="compositionally biased region" description="Polar residues" evidence="4">
    <location>
        <begin position="77"/>
        <end position="88"/>
    </location>
</feature>
<gene>
    <name evidence="7" type="primary">LOC108568790</name>
</gene>
<dbReference type="InterPro" id="IPR042410">
    <property type="entry name" value="WBSCR13"/>
</dbReference>
<proteinExistence type="predicted"/>
<dbReference type="RefSeq" id="XP_017785567.1">
    <property type="nucleotide sequence ID" value="XM_017930078.1"/>
</dbReference>
<keyword evidence="5" id="KW-0812">Transmembrane</keyword>
<keyword evidence="5" id="KW-0472">Membrane</keyword>
<dbReference type="PANTHER" id="PTHR44321:SF1">
    <property type="entry name" value="TRANSDUCIN BETA-LIKE PROTEIN 2"/>
    <property type="match status" value="1"/>
</dbReference>
<accession>A0ABM1NFG7</accession>
<dbReference type="Proteomes" id="UP000695000">
    <property type="component" value="Unplaced"/>
</dbReference>
<dbReference type="PROSITE" id="PS50294">
    <property type="entry name" value="WD_REPEATS_REGION"/>
    <property type="match status" value="1"/>
</dbReference>
<dbReference type="SUPFAM" id="SSF50978">
    <property type="entry name" value="WD40 repeat-like"/>
    <property type="match status" value="1"/>
</dbReference>
<feature type="repeat" description="WD" evidence="3">
    <location>
        <begin position="100"/>
        <end position="141"/>
    </location>
</feature>
<reference evidence="7" key="1">
    <citation type="submission" date="2025-08" db="UniProtKB">
        <authorList>
            <consortium name="RefSeq"/>
        </authorList>
    </citation>
    <scope>IDENTIFICATION</scope>
    <source>
        <tissue evidence="7">Whole Larva</tissue>
    </source>
</reference>
<feature type="transmembrane region" description="Helical" evidence="5">
    <location>
        <begin position="6"/>
        <end position="25"/>
    </location>
</feature>
<dbReference type="PANTHER" id="PTHR44321">
    <property type="entry name" value="TRANSDUCIN BETA-LIKE PROTEIN 2"/>
    <property type="match status" value="1"/>
</dbReference>
<evidence type="ECO:0000256" key="2">
    <source>
        <dbReference type="ARBA" id="ARBA00022737"/>
    </source>
</evidence>
<dbReference type="GeneID" id="108568790"/>
<evidence type="ECO:0000256" key="4">
    <source>
        <dbReference type="SAM" id="MobiDB-lite"/>
    </source>
</evidence>
<keyword evidence="5" id="KW-1133">Transmembrane helix</keyword>
<keyword evidence="1 3" id="KW-0853">WD repeat</keyword>
<evidence type="ECO:0000256" key="3">
    <source>
        <dbReference type="PROSITE-ProRule" id="PRU00221"/>
    </source>
</evidence>
<feature type="compositionally biased region" description="Basic and acidic residues" evidence="4">
    <location>
        <begin position="35"/>
        <end position="54"/>
    </location>
</feature>
<protein>
    <submittedName>
        <fullName evidence="7">Transducin beta-like protein 2 isoform X4</fullName>
    </submittedName>
</protein>
<evidence type="ECO:0000256" key="5">
    <source>
        <dbReference type="SAM" id="Phobius"/>
    </source>
</evidence>
<evidence type="ECO:0000313" key="7">
    <source>
        <dbReference type="RefSeq" id="XP_017785567.1"/>
    </source>
</evidence>
<dbReference type="InterPro" id="IPR036322">
    <property type="entry name" value="WD40_repeat_dom_sf"/>
</dbReference>
<name>A0ABM1NFG7_NICVS</name>
<dbReference type="InterPro" id="IPR001680">
    <property type="entry name" value="WD40_rpt"/>
</dbReference>
<dbReference type="PROSITE" id="PS50082">
    <property type="entry name" value="WD_REPEATS_2"/>
    <property type="match status" value="1"/>
</dbReference>